<keyword evidence="6" id="KW-1185">Reference proteome</keyword>
<evidence type="ECO:0000256" key="4">
    <source>
        <dbReference type="SAM" id="SignalP"/>
    </source>
</evidence>
<organism evidence="5 6">
    <name type="scientific">Oleiharenicola lentus</name>
    <dbReference type="NCBI Taxonomy" id="2508720"/>
    <lineage>
        <taxon>Bacteria</taxon>
        <taxon>Pseudomonadati</taxon>
        <taxon>Verrucomicrobiota</taxon>
        <taxon>Opitutia</taxon>
        <taxon>Opitutales</taxon>
        <taxon>Opitutaceae</taxon>
        <taxon>Oleiharenicola</taxon>
    </lineage>
</organism>
<name>A0A4Q1CBU8_9BACT</name>
<dbReference type="Proteomes" id="UP000290218">
    <property type="component" value="Unassembled WGS sequence"/>
</dbReference>
<dbReference type="PANTHER" id="PTHR31736:SF9">
    <property type="entry name" value="ENDO-XYLOGALACTURONAN HYDROLASE A-RELATED"/>
    <property type="match status" value="1"/>
</dbReference>
<comment type="caution">
    <text evidence="5">The sequence shown here is derived from an EMBL/GenBank/DDBJ whole genome shotgun (WGS) entry which is preliminary data.</text>
</comment>
<dbReference type="InterPro" id="IPR011050">
    <property type="entry name" value="Pectin_lyase_fold/virulence"/>
</dbReference>
<reference evidence="5 6" key="1">
    <citation type="submission" date="2019-01" db="EMBL/GenBank/DDBJ databases">
        <title>Lacunisphaera sp. strain TWA-58.</title>
        <authorList>
            <person name="Chen W.-M."/>
        </authorList>
    </citation>
    <scope>NUCLEOTIDE SEQUENCE [LARGE SCALE GENOMIC DNA]</scope>
    <source>
        <strain evidence="5 6">TWA-58</strain>
    </source>
</reference>
<keyword evidence="2" id="KW-0119">Carbohydrate metabolism</keyword>
<protein>
    <recommendedName>
        <fullName evidence="7">Endo-polygalacturonase</fullName>
    </recommendedName>
</protein>
<dbReference type="AlphaFoldDB" id="A0A4Q1CBU8"/>
<keyword evidence="4" id="KW-0732">Signal</keyword>
<dbReference type="GO" id="GO:0000272">
    <property type="term" value="P:polysaccharide catabolic process"/>
    <property type="evidence" value="ECO:0007669"/>
    <property type="project" value="UniProtKB-KW"/>
</dbReference>
<evidence type="ECO:0000313" key="6">
    <source>
        <dbReference type="Proteomes" id="UP000290218"/>
    </source>
</evidence>
<evidence type="ECO:0000256" key="2">
    <source>
        <dbReference type="ARBA" id="ARBA00023277"/>
    </source>
</evidence>
<dbReference type="InterPro" id="IPR012334">
    <property type="entry name" value="Pectin_lyas_fold"/>
</dbReference>
<dbReference type="OrthoDB" id="179074at2"/>
<sequence length="462" mass="51833">MTRIPLLTLGLMLGGYTAAAAGVMVYPVPPNVYPGDKFIAPSHQYKVEVLQNGRMQESFVYLMHAQHYTNKSETASFTGFDFTGRVTVRVTRLTEDIGFCQVLPRSRGIAVRLAGRTVEFELDRPGQFSVEFERGLRIRHPLFIFANPPDVDVPRPDDPRVTWFGPGVHEIGEKFVIPSGQTVYLAGGAYVKGQFFSENAQKITIRGRGILSGEQFPVRTAHYMITFRNVEQALVEGITLIHPPTHNIRLTGRDHVVRNVKLFGWHFSTDGASTGSDGMIEDSFMHVNDDSIMLYENNTSARRCVIWQMENGAPFQFGWGGEEDRSGHHASDIDVIRVESEWDNENEAVFCAIHGGGGTKSDYLFENIRIDNADWRMFSIITKPNRWGQWNPEAGAIRRVVFRNIEFYGTPRIASLIMGHDEKHPVTDVTFDNVIVGGKKLAGADPDVIAVDPETTRNIVFK</sequence>
<proteinExistence type="predicted"/>
<accession>A0A4Q1CBU8</accession>
<gene>
    <name evidence="5" type="ORF">ESB00_11220</name>
</gene>
<dbReference type="PANTHER" id="PTHR31736">
    <property type="match status" value="1"/>
</dbReference>
<keyword evidence="3" id="KW-0624">Polysaccharide degradation</keyword>
<dbReference type="Gene3D" id="2.160.20.10">
    <property type="entry name" value="Single-stranded right-handed beta-helix, Pectin lyase-like"/>
    <property type="match status" value="1"/>
</dbReference>
<dbReference type="EMBL" id="SDHX01000001">
    <property type="protein sequence ID" value="RXK56406.1"/>
    <property type="molecule type" value="Genomic_DNA"/>
</dbReference>
<evidence type="ECO:0000256" key="1">
    <source>
        <dbReference type="ARBA" id="ARBA00022737"/>
    </source>
</evidence>
<feature type="signal peptide" evidence="4">
    <location>
        <begin position="1"/>
        <end position="20"/>
    </location>
</feature>
<evidence type="ECO:0008006" key="7">
    <source>
        <dbReference type="Google" id="ProtNLM"/>
    </source>
</evidence>
<dbReference type="SUPFAM" id="SSF51126">
    <property type="entry name" value="Pectin lyase-like"/>
    <property type="match status" value="1"/>
</dbReference>
<evidence type="ECO:0000313" key="5">
    <source>
        <dbReference type="EMBL" id="RXK56406.1"/>
    </source>
</evidence>
<feature type="chain" id="PRO_5020434010" description="Endo-polygalacturonase" evidence="4">
    <location>
        <begin position="21"/>
        <end position="462"/>
    </location>
</feature>
<keyword evidence="1" id="KW-0677">Repeat</keyword>
<evidence type="ECO:0000256" key="3">
    <source>
        <dbReference type="ARBA" id="ARBA00023326"/>
    </source>
</evidence>